<feature type="compositionally biased region" description="Polar residues" evidence="1">
    <location>
        <begin position="89"/>
        <end position="102"/>
    </location>
</feature>
<organism evidence="2 3">
    <name type="scientific">Brassica campestris</name>
    <name type="common">Field mustard</name>
    <dbReference type="NCBI Taxonomy" id="3711"/>
    <lineage>
        <taxon>Eukaryota</taxon>
        <taxon>Viridiplantae</taxon>
        <taxon>Streptophyta</taxon>
        <taxon>Embryophyta</taxon>
        <taxon>Tracheophyta</taxon>
        <taxon>Spermatophyta</taxon>
        <taxon>Magnoliopsida</taxon>
        <taxon>eudicotyledons</taxon>
        <taxon>Gunneridae</taxon>
        <taxon>Pentapetalae</taxon>
        <taxon>rosids</taxon>
        <taxon>malvids</taxon>
        <taxon>Brassicales</taxon>
        <taxon>Brassicaceae</taxon>
        <taxon>Brassiceae</taxon>
        <taxon>Brassica</taxon>
    </lineage>
</organism>
<feature type="compositionally biased region" description="Polar residues" evidence="1">
    <location>
        <begin position="52"/>
        <end position="69"/>
    </location>
</feature>
<dbReference type="EMBL" id="LS974619">
    <property type="protein sequence ID" value="CAG7883494.1"/>
    <property type="molecule type" value="Genomic_DNA"/>
</dbReference>
<evidence type="ECO:0000313" key="2">
    <source>
        <dbReference type="EMBL" id="CAG7883494.1"/>
    </source>
</evidence>
<proteinExistence type="predicted"/>
<protein>
    <submittedName>
        <fullName evidence="2">Uncharacterized protein</fullName>
    </submittedName>
</protein>
<dbReference type="Gramene" id="A03p48370.2_BraZ1">
    <property type="protein sequence ID" value="A03p48370.2_BraZ1.CDS.1"/>
    <property type="gene ID" value="A03g48370.2_BraZ1"/>
</dbReference>
<sequence>MSAAFHREPPHHFCLDYHRRTTHRYTETTPEHFDSTPSSPRPPILPIKPNLGENQSWPRSHPPQFNTGPKSRGLRSNKRSSTREHPSSSDEGSPTKPSQQHITSDKHRK</sequence>
<dbReference type="Proteomes" id="UP000694005">
    <property type="component" value="Chromosome A03"/>
</dbReference>
<name>A0A8D9GN59_BRACM</name>
<reference evidence="2 3" key="1">
    <citation type="submission" date="2021-07" db="EMBL/GenBank/DDBJ databases">
        <authorList>
            <consortium name="Genoscope - CEA"/>
            <person name="William W."/>
        </authorList>
    </citation>
    <scope>NUCLEOTIDE SEQUENCE [LARGE SCALE GENOMIC DNA]</scope>
</reference>
<dbReference type="AlphaFoldDB" id="A0A8D9GN59"/>
<accession>A0A8D9GN59</accession>
<feature type="compositionally biased region" description="Basic and acidic residues" evidence="1">
    <location>
        <begin position="25"/>
        <end position="34"/>
    </location>
</feature>
<evidence type="ECO:0000313" key="3">
    <source>
        <dbReference type="Proteomes" id="UP000694005"/>
    </source>
</evidence>
<gene>
    <name evidence="2" type="ORF">BRAPAZ1V2_A03P48370.2</name>
</gene>
<feature type="region of interest" description="Disordered" evidence="1">
    <location>
        <begin position="25"/>
        <end position="109"/>
    </location>
</feature>
<evidence type="ECO:0000256" key="1">
    <source>
        <dbReference type="SAM" id="MobiDB-lite"/>
    </source>
</evidence>